<proteinExistence type="predicted"/>
<gene>
    <name evidence="1" type="ORF">ILUMI_13766</name>
</gene>
<dbReference type="PANTHER" id="PTHR47501">
    <property type="entry name" value="TRANSPOSASE-RELATED"/>
    <property type="match status" value="1"/>
</dbReference>
<reference evidence="1" key="1">
    <citation type="submission" date="2019-08" db="EMBL/GenBank/DDBJ databases">
        <title>The genome of the North American firefly Photinus pyralis.</title>
        <authorList>
            <consortium name="Photinus pyralis genome working group"/>
            <person name="Fallon T.R."/>
            <person name="Sander Lower S.E."/>
            <person name="Weng J.-K."/>
        </authorList>
    </citation>
    <scope>NUCLEOTIDE SEQUENCE</scope>
    <source>
        <strain evidence="1">TRF0915ILg1</strain>
        <tissue evidence="1">Whole body</tissue>
    </source>
</reference>
<dbReference type="OrthoDB" id="6728421at2759"/>
<evidence type="ECO:0000313" key="1">
    <source>
        <dbReference type="EMBL" id="KAF2892411.1"/>
    </source>
</evidence>
<keyword evidence="2" id="KW-1185">Reference proteome</keyword>
<protein>
    <recommendedName>
        <fullName evidence="3">HAT C-terminal dimerisation domain-containing protein</fullName>
    </recommendedName>
</protein>
<dbReference type="AlphaFoldDB" id="A0A8K0GB45"/>
<organism evidence="1 2">
    <name type="scientific">Ignelater luminosus</name>
    <name type="common">Cucubano</name>
    <name type="synonym">Pyrophorus luminosus</name>
    <dbReference type="NCBI Taxonomy" id="2038154"/>
    <lineage>
        <taxon>Eukaryota</taxon>
        <taxon>Metazoa</taxon>
        <taxon>Ecdysozoa</taxon>
        <taxon>Arthropoda</taxon>
        <taxon>Hexapoda</taxon>
        <taxon>Insecta</taxon>
        <taxon>Pterygota</taxon>
        <taxon>Neoptera</taxon>
        <taxon>Endopterygota</taxon>
        <taxon>Coleoptera</taxon>
        <taxon>Polyphaga</taxon>
        <taxon>Elateriformia</taxon>
        <taxon>Elateroidea</taxon>
        <taxon>Elateridae</taxon>
        <taxon>Agrypninae</taxon>
        <taxon>Pyrophorini</taxon>
        <taxon>Ignelater</taxon>
    </lineage>
</organism>
<dbReference type="Proteomes" id="UP000801492">
    <property type="component" value="Unassembled WGS sequence"/>
</dbReference>
<comment type="caution">
    <text evidence="1">The sequence shown here is derived from an EMBL/GenBank/DDBJ whole genome shotgun (WGS) entry which is preliminary data.</text>
</comment>
<accession>A0A8K0GB45</accession>
<dbReference type="SUPFAM" id="SSF53098">
    <property type="entry name" value="Ribonuclease H-like"/>
    <property type="match status" value="1"/>
</dbReference>
<sequence length="225" mass="25981">MSHERCATHTLHLIAAKDIDQARSQNNLYRKLHDAASYWKGSRFPMFKKFYYNCIKDILTVQQHLNETLRKLDLPHFKDNEIDYLTEYISCLKPIADAIQSLEGKNDTYHGYLLPELMRIQRILSSLEPKYYDADDSSVTSNGTTGDFGNLQAFQYLKDTNYSLSSLNKYPSVEKVFLQHNTCLPSSAPLERLFSFGGIIMRPHKRKLSDALFAKLVILKSKFLT</sequence>
<dbReference type="InterPro" id="IPR012337">
    <property type="entry name" value="RNaseH-like_sf"/>
</dbReference>
<evidence type="ECO:0008006" key="3">
    <source>
        <dbReference type="Google" id="ProtNLM"/>
    </source>
</evidence>
<dbReference type="EMBL" id="VTPC01008750">
    <property type="protein sequence ID" value="KAF2892411.1"/>
    <property type="molecule type" value="Genomic_DNA"/>
</dbReference>
<name>A0A8K0GB45_IGNLU</name>
<evidence type="ECO:0000313" key="2">
    <source>
        <dbReference type="Proteomes" id="UP000801492"/>
    </source>
</evidence>